<feature type="compositionally biased region" description="Polar residues" evidence="7">
    <location>
        <begin position="156"/>
        <end position="167"/>
    </location>
</feature>
<dbReference type="PROSITE" id="PS50240">
    <property type="entry name" value="TRYPSIN_DOM"/>
    <property type="match status" value="1"/>
</dbReference>
<dbReference type="InterPro" id="IPR033116">
    <property type="entry name" value="TRYPSIN_SER"/>
</dbReference>
<feature type="transmembrane region" description="Helical" evidence="8">
    <location>
        <begin position="18"/>
        <end position="39"/>
    </location>
</feature>
<dbReference type="GO" id="GO:0006508">
    <property type="term" value="P:proteolysis"/>
    <property type="evidence" value="ECO:0007669"/>
    <property type="project" value="UniProtKB-KW"/>
</dbReference>
<dbReference type="InterPro" id="IPR018114">
    <property type="entry name" value="TRYPSIN_HIS"/>
</dbReference>
<evidence type="ECO:0000259" key="9">
    <source>
        <dbReference type="PROSITE" id="PS50240"/>
    </source>
</evidence>
<dbReference type="EMBL" id="OA887453">
    <property type="protein sequence ID" value="CAD7283432.1"/>
    <property type="molecule type" value="Genomic_DNA"/>
</dbReference>
<dbReference type="Gene3D" id="2.40.10.10">
    <property type="entry name" value="Trypsin-like serine proteases"/>
    <property type="match status" value="1"/>
</dbReference>
<keyword evidence="3" id="KW-0732">Signal</keyword>
<dbReference type="PANTHER" id="PTHR24253">
    <property type="entry name" value="TRANSMEMBRANE PROTEASE SERINE"/>
    <property type="match status" value="1"/>
</dbReference>
<dbReference type="InterPro" id="IPR001254">
    <property type="entry name" value="Trypsin_dom"/>
</dbReference>
<evidence type="ECO:0000256" key="5">
    <source>
        <dbReference type="ARBA" id="ARBA00023180"/>
    </source>
</evidence>
<organism evidence="10">
    <name type="scientific">Notodromas monacha</name>
    <dbReference type="NCBI Taxonomy" id="399045"/>
    <lineage>
        <taxon>Eukaryota</taxon>
        <taxon>Metazoa</taxon>
        <taxon>Ecdysozoa</taxon>
        <taxon>Arthropoda</taxon>
        <taxon>Crustacea</taxon>
        <taxon>Oligostraca</taxon>
        <taxon>Ostracoda</taxon>
        <taxon>Podocopa</taxon>
        <taxon>Podocopida</taxon>
        <taxon>Cypridocopina</taxon>
        <taxon>Cypridoidea</taxon>
        <taxon>Cyprididae</taxon>
        <taxon>Notodromas</taxon>
    </lineage>
</organism>
<dbReference type="GO" id="GO:0005576">
    <property type="term" value="C:extracellular region"/>
    <property type="evidence" value="ECO:0007669"/>
    <property type="project" value="UniProtKB-SubCell"/>
</dbReference>
<keyword evidence="2" id="KW-0964">Secreted</keyword>
<evidence type="ECO:0000256" key="6">
    <source>
        <dbReference type="RuleBase" id="RU363034"/>
    </source>
</evidence>
<keyword evidence="8" id="KW-0812">Transmembrane</keyword>
<dbReference type="FunFam" id="2.40.10.10:FF:000054">
    <property type="entry name" value="Complement C1r subcomponent"/>
    <property type="match status" value="1"/>
</dbReference>
<keyword evidence="6" id="KW-0720">Serine protease</keyword>
<evidence type="ECO:0000256" key="3">
    <source>
        <dbReference type="ARBA" id="ARBA00022729"/>
    </source>
</evidence>
<keyword evidence="11" id="KW-1185">Reference proteome</keyword>
<keyword evidence="8" id="KW-0472">Membrane</keyword>
<sequence length="439" mass="48593">MLDQTYEGSNKSFMALRVYLALMVLIEPLVPSTFVHVFLSSITGSEASSSLPFKCSLRNGDSGICVVVDQCPFVHSGLMLQKLATGRLPERIVEKPTVCNFDFYSGEAYVCCRVSSFMCGRYRKRKQHLVKQRRESNNQSDIERIESARSVGLGSPDTSLQTNKSNKTCPGNPEFRPLIVNGIPAEPNEFPHMVAVGKYLDGKGLSFVCGGSLISEQWVLTAAHCFIDDLNFVRIGDGVQEDHNVFDATRDFYITKYEIHPGYFAMKHGKYYDLALIRLSEDLGGPLQFSTSVFPGCLSQFPPNLITEEVQIIGWGLTAPYGHKSRTLLKTSVPLLNDTECSDIIRNNNLLQRNYKKGAGHGVICALDQEGGSDACQGDSGGPMNMLDEDTCTYDIVGIVSKGVGCGSRIFPGLYSDVYYHLSWIERIVWPVDDILSQI</sequence>
<dbReference type="PRINTS" id="PR00722">
    <property type="entry name" value="CHYMOTRYPSIN"/>
</dbReference>
<dbReference type="InterPro" id="IPR009003">
    <property type="entry name" value="Peptidase_S1_PA"/>
</dbReference>
<keyword evidence="6" id="KW-0645">Protease</keyword>
<dbReference type="GO" id="GO:0004252">
    <property type="term" value="F:serine-type endopeptidase activity"/>
    <property type="evidence" value="ECO:0007669"/>
    <property type="project" value="InterPro"/>
</dbReference>
<comment type="subcellular location">
    <subcellularLocation>
        <location evidence="1">Secreted</location>
    </subcellularLocation>
</comment>
<dbReference type="SMART" id="SM00020">
    <property type="entry name" value="Tryp_SPc"/>
    <property type="match status" value="1"/>
</dbReference>
<dbReference type="CDD" id="cd00190">
    <property type="entry name" value="Tryp_SPc"/>
    <property type="match status" value="1"/>
</dbReference>
<dbReference type="PROSITE" id="PS00134">
    <property type="entry name" value="TRYPSIN_HIS"/>
    <property type="match status" value="1"/>
</dbReference>
<evidence type="ECO:0000313" key="11">
    <source>
        <dbReference type="Proteomes" id="UP000678499"/>
    </source>
</evidence>
<dbReference type="Pfam" id="PF00089">
    <property type="entry name" value="Trypsin"/>
    <property type="match status" value="1"/>
</dbReference>
<feature type="domain" description="Peptidase S1" evidence="9">
    <location>
        <begin position="179"/>
        <end position="430"/>
    </location>
</feature>
<keyword evidence="8" id="KW-1133">Transmembrane helix</keyword>
<feature type="compositionally biased region" description="Basic and acidic residues" evidence="7">
    <location>
        <begin position="132"/>
        <end position="147"/>
    </location>
</feature>
<gene>
    <name evidence="10" type="ORF">NMOB1V02_LOCUS11048</name>
</gene>
<dbReference type="SUPFAM" id="SSF50494">
    <property type="entry name" value="Trypsin-like serine proteases"/>
    <property type="match status" value="1"/>
</dbReference>
<evidence type="ECO:0000313" key="10">
    <source>
        <dbReference type="EMBL" id="CAD7283432.1"/>
    </source>
</evidence>
<evidence type="ECO:0000256" key="4">
    <source>
        <dbReference type="ARBA" id="ARBA00023157"/>
    </source>
</evidence>
<feature type="region of interest" description="Disordered" evidence="7">
    <location>
        <begin position="130"/>
        <end position="167"/>
    </location>
</feature>
<evidence type="ECO:0000256" key="2">
    <source>
        <dbReference type="ARBA" id="ARBA00022525"/>
    </source>
</evidence>
<dbReference type="EMBL" id="CAJPEX010005416">
    <property type="protein sequence ID" value="CAG0923584.1"/>
    <property type="molecule type" value="Genomic_DNA"/>
</dbReference>
<accession>A0A7R9BZS2</accession>
<dbReference type="InterPro" id="IPR001314">
    <property type="entry name" value="Peptidase_S1A"/>
</dbReference>
<evidence type="ECO:0000256" key="8">
    <source>
        <dbReference type="SAM" id="Phobius"/>
    </source>
</evidence>
<keyword evidence="5" id="KW-0325">Glycoprotein</keyword>
<evidence type="ECO:0000256" key="1">
    <source>
        <dbReference type="ARBA" id="ARBA00004613"/>
    </source>
</evidence>
<keyword evidence="6" id="KW-0378">Hydrolase</keyword>
<evidence type="ECO:0000256" key="7">
    <source>
        <dbReference type="SAM" id="MobiDB-lite"/>
    </source>
</evidence>
<dbReference type="InterPro" id="IPR043504">
    <property type="entry name" value="Peptidase_S1_PA_chymotrypsin"/>
</dbReference>
<keyword evidence="4" id="KW-1015">Disulfide bond</keyword>
<protein>
    <recommendedName>
        <fullName evidence="9">Peptidase S1 domain-containing protein</fullName>
    </recommendedName>
</protein>
<reference evidence="10" key="1">
    <citation type="submission" date="2020-11" db="EMBL/GenBank/DDBJ databases">
        <authorList>
            <person name="Tran Van P."/>
        </authorList>
    </citation>
    <scope>NUCLEOTIDE SEQUENCE</scope>
</reference>
<dbReference type="PROSITE" id="PS00135">
    <property type="entry name" value="TRYPSIN_SER"/>
    <property type="match status" value="1"/>
</dbReference>
<dbReference type="OrthoDB" id="6339452at2759"/>
<name>A0A7R9BZS2_9CRUS</name>
<dbReference type="AlphaFoldDB" id="A0A7R9BZS2"/>
<dbReference type="PANTHER" id="PTHR24253:SF176">
    <property type="entry name" value="CORIN, ISOFORM B"/>
    <property type="match status" value="1"/>
</dbReference>
<dbReference type="Proteomes" id="UP000678499">
    <property type="component" value="Unassembled WGS sequence"/>
</dbReference>
<proteinExistence type="predicted"/>